<comment type="caution">
    <text evidence="2">The sequence shown here is derived from an EMBL/GenBank/DDBJ whole genome shotgun (WGS) entry which is preliminary data.</text>
</comment>
<dbReference type="eggNOG" id="COG2755">
    <property type="taxonomic scope" value="Bacteria"/>
</dbReference>
<dbReference type="RefSeq" id="WP_043746838.1">
    <property type="nucleotide sequence ID" value="NZ_AQQX01000002.1"/>
</dbReference>
<organism evidence="2 3">
    <name type="scientific">Pseudooceanicola atlanticus</name>
    <dbReference type="NCBI Taxonomy" id="1461694"/>
    <lineage>
        <taxon>Bacteria</taxon>
        <taxon>Pseudomonadati</taxon>
        <taxon>Pseudomonadota</taxon>
        <taxon>Alphaproteobacteria</taxon>
        <taxon>Rhodobacterales</taxon>
        <taxon>Paracoccaceae</taxon>
        <taxon>Pseudooceanicola</taxon>
    </lineage>
</organism>
<gene>
    <name evidence="2" type="ORF">ATO9_06405</name>
</gene>
<dbReference type="Gene3D" id="3.40.50.1110">
    <property type="entry name" value="SGNH hydrolase"/>
    <property type="match status" value="1"/>
</dbReference>
<keyword evidence="3" id="KW-1185">Reference proteome</keyword>
<dbReference type="STRING" id="1461694.ATO9_06405"/>
<dbReference type="OrthoDB" id="9786188at2"/>
<name>A0A0A0EHM7_9RHOB</name>
<dbReference type="AlphaFoldDB" id="A0A0A0EHM7"/>
<dbReference type="InterPro" id="IPR013830">
    <property type="entry name" value="SGNH_hydro"/>
</dbReference>
<dbReference type="EMBL" id="AQQX01000002">
    <property type="protein sequence ID" value="KGM49643.1"/>
    <property type="molecule type" value="Genomic_DNA"/>
</dbReference>
<dbReference type="PANTHER" id="PTHR30383">
    <property type="entry name" value="THIOESTERASE 1/PROTEASE 1/LYSOPHOSPHOLIPASE L1"/>
    <property type="match status" value="1"/>
</dbReference>
<dbReference type="InterPro" id="IPR036514">
    <property type="entry name" value="SGNH_hydro_sf"/>
</dbReference>
<dbReference type="InterPro" id="IPR051532">
    <property type="entry name" value="Ester_Hydrolysis_Enzymes"/>
</dbReference>
<reference evidence="2 3" key="1">
    <citation type="journal article" date="2015" name="Antonie Van Leeuwenhoek">
        <title>Pseudooceanicola atlanticus gen. nov. sp. nov., isolated from surface seawater of the Atlantic Ocean and reclassification of Oceanicola batsensis, Oceanicola marinus, Oceanicola nitratireducens, Oceanicola nanhaiensis, Oceanicola antarcticus and Oceanicola flagellatus, as Pseudooceanicola batsensis comb. nov., Pseudooceanicola marinus comb. nov., Pseudooceanicola nitratireducens comb. nov., Pseudooceanicola nanhaiensis comb. nov., Pseudooceanicola antarcticus comb. nov., and Pseudooceanicola flagellatus comb. nov.</title>
        <authorList>
            <person name="Lai Q."/>
            <person name="Li G."/>
            <person name="Liu X."/>
            <person name="Du Y."/>
            <person name="Sun F."/>
            <person name="Shao Z."/>
        </authorList>
    </citation>
    <scope>NUCLEOTIDE SEQUENCE [LARGE SCALE GENOMIC DNA]</scope>
    <source>
        <strain evidence="2 3">22II-s11g</strain>
    </source>
</reference>
<dbReference type="Proteomes" id="UP000030004">
    <property type="component" value="Unassembled WGS sequence"/>
</dbReference>
<feature type="domain" description="SGNH hydrolase-type esterase" evidence="1">
    <location>
        <begin position="45"/>
        <end position="212"/>
    </location>
</feature>
<dbReference type="CDD" id="cd01822">
    <property type="entry name" value="Lysophospholipase_L1_like"/>
    <property type="match status" value="1"/>
</dbReference>
<dbReference type="Pfam" id="PF13472">
    <property type="entry name" value="Lipase_GDSL_2"/>
    <property type="match status" value="1"/>
</dbReference>
<dbReference type="SUPFAM" id="SSF52266">
    <property type="entry name" value="SGNH hydrolase"/>
    <property type="match status" value="1"/>
</dbReference>
<evidence type="ECO:0000313" key="2">
    <source>
        <dbReference type="EMBL" id="KGM49643.1"/>
    </source>
</evidence>
<dbReference type="PANTHER" id="PTHR30383:SF24">
    <property type="entry name" value="THIOESTERASE 1_PROTEASE 1_LYSOPHOSPHOLIPASE L1"/>
    <property type="match status" value="1"/>
</dbReference>
<evidence type="ECO:0000259" key="1">
    <source>
        <dbReference type="Pfam" id="PF13472"/>
    </source>
</evidence>
<dbReference type="GO" id="GO:0004622">
    <property type="term" value="F:phosphatidylcholine lysophospholipase activity"/>
    <property type="evidence" value="ECO:0007669"/>
    <property type="project" value="TreeGrafter"/>
</dbReference>
<sequence>MRLYPLLRRALGSYGHGRARGKAAALIIGLGVAAPVMAEPVEILALGDSLTQGYGLPVDEGFVPQLEAWLTERGHEVKIVNGGVSGDTTRGGLSRVAWSLTDEIDAMIVTLGGNDLLRGLDPADSRANMRGILEEGQAAGVEMLVIGLTASSNYGLEYKEDFEAIYPELSEEFGTLYEPNFFAGLMEEGGDPSLSLQYMQADGIHPAAEGVARIVEAIGPRVEELIAQVEGTS</sequence>
<evidence type="ECO:0000313" key="3">
    <source>
        <dbReference type="Proteomes" id="UP000030004"/>
    </source>
</evidence>
<proteinExistence type="predicted"/>
<accession>A0A0A0EHM7</accession>
<protein>
    <submittedName>
        <fullName evidence="2">GDSL family lipase</fullName>
    </submittedName>
</protein>